<proteinExistence type="inferred from homology"/>
<comment type="caution">
    <text evidence="13">The sequence shown here is derived from an EMBL/GenBank/DDBJ whole genome shotgun (WGS) entry which is preliminary data.</text>
</comment>
<comment type="similarity">
    <text evidence="2">Belongs to the SUA5 family.</text>
</comment>
<evidence type="ECO:0000259" key="12">
    <source>
        <dbReference type="PROSITE" id="PS51163"/>
    </source>
</evidence>
<sequence length="213" mass="22398">MPQVSLSEFVQGICSGEQLASFPTDTVPALAGRPDQAQRIFALKQRDFSKPLILMGATLAALLPYTQGTPAAQAIWQQTAERFWPGALTLVVPASDRVPGAMNPQQTGTIGIRVPNHALARYLLAQTGPLATTSVNRSGQPALQTLAAIEAAFPQLLTLSATAHAEIQSAIGQSALAESSSASGKPSTVAIWQETGWQVVRQGSVYLPPKSSI</sequence>
<evidence type="ECO:0000256" key="11">
    <source>
        <dbReference type="ARBA" id="ARBA00048366"/>
    </source>
</evidence>
<evidence type="ECO:0000256" key="6">
    <source>
        <dbReference type="ARBA" id="ARBA00022694"/>
    </source>
</evidence>
<feature type="domain" description="YrdC-like" evidence="12">
    <location>
        <begin position="3"/>
        <end position="205"/>
    </location>
</feature>
<dbReference type="EMBL" id="JBHZOL010000023">
    <property type="protein sequence ID" value="MFE4105459.1"/>
    <property type="molecule type" value="Genomic_DNA"/>
</dbReference>
<protein>
    <recommendedName>
        <fullName evidence="10">L-threonylcarbamoyladenylate synthase</fullName>
        <ecNumber evidence="3">2.7.7.87</ecNumber>
    </recommendedName>
    <alternativeName>
        <fullName evidence="10">L-threonylcarbamoyladenylate synthase</fullName>
    </alternativeName>
</protein>
<evidence type="ECO:0000256" key="4">
    <source>
        <dbReference type="ARBA" id="ARBA00022490"/>
    </source>
</evidence>
<reference evidence="13 14" key="1">
    <citation type="submission" date="2024-10" db="EMBL/GenBank/DDBJ databases">
        <authorList>
            <person name="Ratan Roy A."/>
            <person name="Morales Sandoval P.H."/>
            <person name="De Los Santos Villalobos S."/>
            <person name="Chakraborty S."/>
            <person name="Mukherjee J."/>
        </authorList>
    </citation>
    <scope>NUCLEOTIDE SEQUENCE [LARGE SCALE GENOMIC DNA]</scope>
    <source>
        <strain evidence="13 14">S1</strain>
    </source>
</reference>
<keyword evidence="9" id="KW-0067">ATP-binding</keyword>
<dbReference type="InterPro" id="IPR017945">
    <property type="entry name" value="DHBP_synth_RibB-like_a/b_dom"/>
</dbReference>
<dbReference type="GO" id="GO:0061710">
    <property type="term" value="F:L-threonylcarbamoyladenylate synthase"/>
    <property type="evidence" value="ECO:0007669"/>
    <property type="project" value="UniProtKB-EC"/>
</dbReference>
<comment type="subcellular location">
    <subcellularLocation>
        <location evidence="1">Cytoplasm</location>
    </subcellularLocation>
</comment>
<dbReference type="Gene3D" id="3.90.870.10">
    <property type="entry name" value="DHBP synthase"/>
    <property type="match status" value="1"/>
</dbReference>
<keyword evidence="14" id="KW-1185">Reference proteome</keyword>
<dbReference type="PANTHER" id="PTHR17490">
    <property type="entry name" value="SUA5"/>
    <property type="match status" value="1"/>
</dbReference>
<evidence type="ECO:0000313" key="14">
    <source>
        <dbReference type="Proteomes" id="UP001600165"/>
    </source>
</evidence>
<keyword evidence="8" id="KW-0547">Nucleotide-binding</keyword>
<keyword evidence="4" id="KW-0963">Cytoplasm</keyword>
<dbReference type="Pfam" id="PF01300">
    <property type="entry name" value="Sua5_yciO_yrdC"/>
    <property type="match status" value="1"/>
</dbReference>
<keyword evidence="5 13" id="KW-0808">Transferase</keyword>
<dbReference type="EC" id="2.7.7.87" evidence="3"/>
<keyword evidence="7 13" id="KW-0548">Nucleotidyltransferase</keyword>
<dbReference type="PANTHER" id="PTHR17490:SF16">
    <property type="entry name" value="THREONYLCARBAMOYL-AMP SYNTHASE"/>
    <property type="match status" value="1"/>
</dbReference>
<evidence type="ECO:0000256" key="1">
    <source>
        <dbReference type="ARBA" id="ARBA00004496"/>
    </source>
</evidence>
<dbReference type="RefSeq" id="WP_377962043.1">
    <property type="nucleotide sequence ID" value="NZ_JBHZOL010000023.1"/>
</dbReference>
<evidence type="ECO:0000256" key="10">
    <source>
        <dbReference type="ARBA" id="ARBA00029774"/>
    </source>
</evidence>
<dbReference type="InterPro" id="IPR050156">
    <property type="entry name" value="TC-AMP_synthase_SUA5"/>
</dbReference>
<accession>A0ABW6IDI8</accession>
<evidence type="ECO:0000256" key="7">
    <source>
        <dbReference type="ARBA" id="ARBA00022695"/>
    </source>
</evidence>
<evidence type="ECO:0000313" key="13">
    <source>
        <dbReference type="EMBL" id="MFE4105459.1"/>
    </source>
</evidence>
<dbReference type="Proteomes" id="UP001600165">
    <property type="component" value="Unassembled WGS sequence"/>
</dbReference>
<dbReference type="SUPFAM" id="SSF55821">
    <property type="entry name" value="YrdC/RibB"/>
    <property type="match status" value="1"/>
</dbReference>
<organism evidence="13 14">
    <name type="scientific">Almyronema epifaneia S1</name>
    <dbReference type="NCBI Taxonomy" id="2991925"/>
    <lineage>
        <taxon>Bacteria</taxon>
        <taxon>Bacillati</taxon>
        <taxon>Cyanobacteriota</taxon>
        <taxon>Cyanophyceae</taxon>
        <taxon>Nodosilineales</taxon>
        <taxon>Nodosilineaceae</taxon>
        <taxon>Almyronema</taxon>
        <taxon>Almyronema epifaneia</taxon>
    </lineage>
</organism>
<comment type="catalytic activity">
    <reaction evidence="11">
        <text>L-threonine + hydrogencarbonate + ATP = L-threonylcarbamoyladenylate + diphosphate + H2O</text>
        <dbReference type="Rhea" id="RHEA:36407"/>
        <dbReference type="ChEBI" id="CHEBI:15377"/>
        <dbReference type="ChEBI" id="CHEBI:17544"/>
        <dbReference type="ChEBI" id="CHEBI:30616"/>
        <dbReference type="ChEBI" id="CHEBI:33019"/>
        <dbReference type="ChEBI" id="CHEBI:57926"/>
        <dbReference type="ChEBI" id="CHEBI:73682"/>
        <dbReference type="EC" id="2.7.7.87"/>
    </reaction>
</comment>
<dbReference type="InterPro" id="IPR006070">
    <property type="entry name" value="Sua5-like_dom"/>
</dbReference>
<evidence type="ECO:0000256" key="3">
    <source>
        <dbReference type="ARBA" id="ARBA00012584"/>
    </source>
</evidence>
<evidence type="ECO:0000256" key="9">
    <source>
        <dbReference type="ARBA" id="ARBA00022840"/>
    </source>
</evidence>
<dbReference type="PROSITE" id="PS51163">
    <property type="entry name" value="YRDC"/>
    <property type="match status" value="1"/>
</dbReference>
<evidence type="ECO:0000256" key="8">
    <source>
        <dbReference type="ARBA" id="ARBA00022741"/>
    </source>
</evidence>
<evidence type="ECO:0000256" key="5">
    <source>
        <dbReference type="ARBA" id="ARBA00022679"/>
    </source>
</evidence>
<evidence type="ECO:0000256" key="2">
    <source>
        <dbReference type="ARBA" id="ARBA00007663"/>
    </source>
</evidence>
<keyword evidence="6" id="KW-0819">tRNA processing</keyword>
<name>A0ABW6IDI8_9CYAN</name>
<gene>
    <name evidence="13" type="ORF">ACFVKH_04150</name>
</gene>